<dbReference type="Gene3D" id="1.25.40.10">
    <property type="entry name" value="Tetratricopeptide repeat domain"/>
    <property type="match status" value="1"/>
</dbReference>
<name>A0A7D9DDY8_PARCT</name>
<dbReference type="Pfam" id="PF13640">
    <property type="entry name" value="2OG-FeII_Oxy_3"/>
    <property type="match status" value="1"/>
</dbReference>
<dbReference type="PROSITE" id="PS51471">
    <property type="entry name" value="FE2OG_OXY"/>
    <property type="match status" value="1"/>
</dbReference>
<evidence type="ECO:0000256" key="1">
    <source>
        <dbReference type="ARBA" id="ARBA00001961"/>
    </source>
</evidence>
<evidence type="ECO:0000256" key="6">
    <source>
        <dbReference type="ARBA" id="ARBA00022723"/>
    </source>
</evidence>
<dbReference type="SMART" id="SM00702">
    <property type="entry name" value="P4Hc"/>
    <property type="match status" value="1"/>
</dbReference>
<feature type="signal peptide" evidence="14">
    <location>
        <begin position="1"/>
        <end position="25"/>
    </location>
</feature>
<comment type="similarity">
    <text evidence="4">Belongs to the P4HA family.</text>
</comment>
<dbReference type="InterPro" id="IPR013547">
    <property type="entry name" value="P4H_N"/>
</dbReference>
<evidence type="ECO:0000256" key="8">
    <source>
        <dbReference type="ARBA" id="ARBA00022896"/>
    </source>
</evidence>
<dbReference type="SUPFAM" id="SSF48452">
    <property type="entry name" value="TPR-like"/>
    <property type="match status" value="1"/>
</dbReference>
<dbReference type="InterPro" id="IPR059068">
    <property type="entry name" value="TPR_P4H"/>
</dbReference>
<comment type="caution">
    <text evidence="15">The sequence shown here is derived from an EMBL/GenBank/DDBJ whole genome shotgun (WGS) entry which is preliminary data.</text>
</comment>
<feature type="chain" id="PRO_5043904850" description="procollagen-proline 4-dioxygenase" evidence="14">
    <location>
        <begin position="26"/>
        <end position="562"/>
    </location>
</feature>
<evidence type="ECO:0000256" key="4">
    <source>
        <dbReference type="ARBA" id="ARBA00006511"/>
    </source>
</evidence>
<dbReference type="Gene3D" id="2.60.120.620">
    <property type="entry name" value="q2cbj1_9rhob like domain"/>
    <property type="match status" value="1"/>
</dbReference>
<dbReference type="OrthoDB" id="420380at2759"/>
<evidence type="ECO:0000256" key="14">
    <source>
        <dbReference type="SAM" id="SignalP"/>
    </source>
</evidence>
<dbReference type="Gene3D" id="6.10.140.1460">
    <property type="match status" value="1"/>
</dbReference>
<keyword evidence="6" id="KW-0479">Metal-binding</keyword>
<dbReference type="InterPro" id="IPR011990">
    <property type="entry name" value="TPR-like_helical_dom_sf"/>
</dbReference>
<keyword evidence="7" id="KW-0256">Endoplasmic reticulum</keyword>
<dbReference type="Pfam" id="PF08336">
    <property type="entry name" value="P4Ha_N"/>
    <property type="match status" value="1"/>
</dbReference>
<keyword evidence="9" id="KW-0223">Dioxygenase</keyword>
<evidence type="ECO:0000256" key="13">
    <source>
        <dbReference type="SAM" id="MobiDB-lite"/>
    </source>
</evidence>
<comment type="subcellular location">
    <subcellularLocation>
        <location evidence="3">Endoplasmic reticulum lumen</location>
    </subcellularLocation>
</comment>
<feature type="region of interest" description="Disordered" evidence="13">
    <location>
        <begin position="267"/>
        <end position="289"/>
    </location>
</feature>
<organism evidence="15 16">
    <name type="scientific">Paramuricea clavata</name>
    <name type="common">Red gorgonian</name>
    <name type="synonym">Violescent sea-whip</name>
    <dbReference type="NCBI Taxonomy" id="317549"/>
    <lineage>
        <taxon>Eukaryota</taxon>
        <taxon>Metazoa</taxon>
        <taxon>Cnidaria</taxon>
        <taxon>Anthozoa</taxon>
        <taxon>Octocorallia</taxon>
        <taxon>Malacalcyonacea</taxon>
        <taxon>Plexauridae</taxon>
        <taxon>Paramuricea</taxon>
    </lineage>
</organism>
<evidence type="ECO:0000256" key="9">
    <source>
        <dbReference type="ARBA" id="ARBA00022964"/>
    </source>
</evidence>
<evidence type="ECO:0000313" key="15">
    <source>
        <dbReference type="EMBL" id="CAB3982434.1"/>
    </source>
</evidence>
<evidence type="ECO:0000256" key="3">
    <source>
        <dbReference type="ARBA" id="ARBA00004319"/>
    </source>
</evidence>
<accession>A0A7D9DDY8</accession>
<dbReference type="AlphaFoldDB" id="A0A7D9DDY8"/>
<dbReference type="InterPro" id="IPR044862">
    <property type="entry name" value="Pro_4_hyd_alph_FE2OG_OXY"/>
</dbReference>
<keyword evidence="8" id="KW-0847">Vitamin C</keyword>
<dbReference type="GO" id="GO:0005506">
    <property type="term" value="F:iron ion binding"/>
    <property type="evidence" value="ECO:0007669"/>
    <property type="project" value="InterPro"/>
</dbReference>
<dbReference type="GO" id="GO:0031418">
    <property type="term" value="F:L-ascorbic acid binding"/>
    <property type="evidence" value="ECO:0007669"/>
    <property type="project" value="UniProtKB-KW"/>
</dbReference>
<dbReference type="InterPro" id="IPR045054">
    <property type="entry name" value="P4HA-like"/>
</dbReference>
<evidence type="ECO:0000313" key="16">
    <source>
        <dbReference type="Proteomes" id="UP001152795"/>
    </source>
</evidence>
<evidence type="ECO:0000256" key="7">
    <source>
        <dbReference type="ARBA" id="ARBA00022824"/>
    </source>
</evidence>
<proteinExistence type="inferred from homology"/>
<evidence type="ECO:0000256" key="5">
    <source>
        <dbReference type="ARBA" id="ARBA00012269"/>
    </source>
</evidence>
<sequence>MAFSRALYCILFIGMIYLSPNGVICRDIFTAYNHMAKLASVELELHQALQDYISAEETKLLELREFYKLIARARQLQSDATTSLTDYAANPIRAYLMLKRFVWQWRQIKEKMEGQQELILGRLRNYKELMPSEVDLDGALKAIARIQETYHLPPSYITAGLREMPMEESQLGIQDTYTIGRDSYHQEKYYNTKIWMEEAFRQMNGSSYKDGVKLSDILDHLSWVEFKLGNVQQAVNYTVEWLRLEPDHIRARTNLIYMTRENERLLGDSSSKVEKPDAAKKEKKLKPHQRKRYDYKNFDWPTEKKNYRRLCRDEEILTYEEKQDDNKLKCSYFNKDPLLRIKPARMERVWEKPPIYIFRDFASKKEIEDLKAISGPQLSRATVHNPTTGKIEFANYRISEFSWLYDTDGEAVAKVNARLGAVTQLDVSTAEGLQVQNYGMAGQYDPHFDFSRIKLEKARAVKEHELKLIKGLGDGNRIATALLYMNKVEAGGATVFPYVGARLTPSEGDVVFWHNLMRSGDGDFRTRHAGCPIISGTKWVANKWFHEAGQEFKRPCGLSPYE</sequence>
<dbReference type="Pfam" id="PF23558">
    <property type="entry name" value="TPR_P4H"/>
    <property type="match status" value="1"/>
</dbReference>
<gene>
    <name evidence="15" type="ORF">PACLA_8A053402</name>
</gene>
<keyword evidence="11" id="KW-0408">Iron</keyword>
<dbReference type="FunFam" id="1.25.40.10:FF:000006">
    <property type="entry name" value="Prolyl 4-hydroxylase subunit alpha 2"/>
    <property type="match status" value="1"/>
</dbReference>
<reference evidence="15" key="1">
    <citation type="submission" date="2020-04" db="EMBL/GenBank/DDBJ databases">
        <authorList>
            <person name="Alioto T."/>
            <person name="Alioto T."/>
            <person name="Gomez Garrido J."/>
        </authorList>
    </citation>
    <scope>NUCLEOTIDE SEQUENCE</scope>
    <source>
        <strain evidence="15">A484AB</strain>
    </source>
</reference>
<comment type="function">
    <text evidence="2">Catalyzes the post-translational formation of 4-hydroxyproline in -Xaa-Pro-Gly- sequences in collagens and other proteins.</text>
</comment>
<evidence type="ECO:0000256" key="11">
    <source>
        <dbReference type="ARBA" id="ARBA00023004"/>
    </source>
</evidence>
<dbReference type="PANTHER" id="PTHR10869:SF244">
    <property type="entry name" value="PROLYL 4-HYDROXYLASE SUBUNIT ALPHA-2"/>
    <property type="match status" value="1"/>
</dbReference>
<feature type="compositionally biased region" description="Basic and acidic residues" evidence="13">
    <location>
        <begin position="267"/>
        <end position="280"/>
    </location>
</feature>
<dbReference type="InterPro" id="IPR005123">
    <property type="entry name" value="Oxoglu/Fe-dep_dioxygenase_dom"/>
</dbReference>
<evidence type="ECO:0000256" key="12">
    <source>
        <dbReference type="ARBA" id="ARBA00023180"/>
    </source>
</evidence>
<dbReference type="GO" id="GO:0005788">
    <property type="term" value="C:endoplasmic reticulum lumen"/>
    <property type="evidence" value="ECO:0007669"/>
    <property type="project" value="UniProtKB-SubCell"/>
</dbReference>
<dbReference type="PANTHER" id="PTHR10869">
    <property type="entry name" value="PROLYL 4-HYDROXYLASE ALPHA SUBUNIT"/>
    <property type="match status" value="1"/>
</dbReference>
<dbReference type="InterPro" id="IPR006620">
    <property type="entry name" value="Pro_4_hyd_alph"/>
</dbReference>
<keyword evidence="16" id="KW-1185">Reference proteome</keyword>
<dbReference type="GO" id="GO:0004656">
    <property type="term" value="F:procollagen-proline 4-dioxygenase activity"/>
    <property type="evidence" value="ECO:0007669"/>
    <property type="project" value="UniProtKB-EC"/>
</dbReference>
<dbReference type="EMBL" id="CACRXK020000499">
    <property type="protein sequence ID" value="CAB3982434.1"/>
    <property type="molecule type" value="Genomic_DNA"/>
</dbReference>
<protein>
    <recommendedName>
        <fullName evidence="5">procollagen-proline 4-dioxygenase</fullName>
        <ecNumber evidence="5">1.14.11.2</ecNumber>
    </recommendedName>
</protein>
<comment type="cofactor">
    <cofactor evidence="1">
        <name>L-ascorbate</name>
        <dbReference type="ChEBI" id="CHEBI:38290"/>
    </cofactor>
</comment>
<dbReference type="EC" id="1.14.11.2" evidence="5"/>
<keyword evidence="14" id="KW-0732">Signal</keyword>
<keyword evidence="12" id="KW-0325">Glycoprotein</keyword>
<evidence type="ECO:0000256" key="10">
    <source>
        <dbReference type="ARBA" id="ARBA00023002"/>
    </source>
</evidence>
<evidence type="ECO:0000256" key="2">
    <source>
        <dbReference type="ARBA" id="ARBA00002035"/>
    </source>
</evidence>
<keyword evidence="10" id="KW-0560">Oxidoreductase</keyword>
<dbReference type="Proteomes" id="UP001152795">
    <property type="component" value="Unassembled WGS sequence"/>
</dbReference>